<reference evidence="1 2" key="1">
    <citation type="journal article" date="2013" name="Genome Announc.">
        <title>Complete Genome Sequence of the Solvent Producer Clostridium saccharobutylicum NCP262 (DSM 13864).</title>
        <authorList>
            <person name="Poehlein A."/>
            <person name="Hartwich K."/>
            <person name="Krabben P."/>
            <person name="Ehrenreich A."/>
            <person name="Liebl W."/>
            <person name="Durre P."/>
            <person name="Gottschalk G."/>
            <person name="Daniel R."/>
        </authorList>
    </citation>
    <scope>NUCLEOTIDE SEQUENCE [LARGE SCALE GENOMIC DNA]</scope>
    <source>
        <strain evidence="1">DSM 13864</strain>
    </source>
</reference>
<dbReference type="HOGENOM" id="CLU_2664677_0_0_9"/>
<proteinExistence type="predicted"/>
<sequence length="75" mass="8629">MEIVNDLKELTFYKSTNINAGDDTPNAIIILEEENEIVIDKVIIYGNSVAHIGDKNDYEIKHSDLDKLFKKYKID</sequence>
<evidence type="ECO:0000313" key="1">
    <source>
        <dbReference type="EMBL" id="AGX41835.1"/>
    </source>
</evidence>
<keyword evidence="2" id="KW-1185">Reference proteome</keyword>
<dbReference type="EMBL" id="CP006721">
    <property type="protein sequence ID" value="AGX41835.1"/>
    <property type="molecule type" value="Genomic_DNA"/>
</dbReference>
<protein>
    <submittedName>
        <fullName evidence="1">Uncharacterized protein</fullName>
    </submittedName>
</protein>
<gene>
    <name evidence="1" type="ORF">CLSA_c08220</name>
</gene>
<evidence type="ECO:0000313" key="2">
    <source>
        <dbReference type="Proteomes" id="UP000017118"/>
    </source>
</evidence>
<dbReference type="PATRIC" id="fig|1345695.10.peg.893"/>
<dbReference type="KEGG" id="csb:CLSA_c08220"/>
<dbReference type="Proteomes" id="UP000017118">
    <property type="component" value="Chromosome"/>
</dbReference>
<dbReference type="RefSeq" id="WP_022744122.1">
    <property type="nucleotide sequence ID" value="NZ_AYXL01000163.1"/>
</dbReference>
<name>U5MML5_CLOSA</name>
<dbReference type="AlphaFoldDB" id="U5MML5"/>
<organism evidence="1 2">
    <name type="scientific">Clostridium saccharobutylicum DSM 13864</name>
    <dbReference type="NCBI Taxonomy" id="1345695"/>
    <lineage>
        <taxon>Bacteria</taxon>
        <taxon>Bacillati</taxon>
        <taxon>Bacillota</taxon>
        <taxon>Clostridia</taxon>
        <taxon>Eubacteriales</taxon>
        <taxon>Clostridiaceae</taxon>
        <taxon>Clostridium</taxon>
    </lineage>
</organism>
<accession>U5MML5</accession>